<evidence type="ECO:0000259" key="3">
    <source>
        <dbReference type="Pfam" id="PF01370"/>
    </source>
</evidence>
<dbReference type="EMBL" id="QGDD01000007">
    <property type="protein sequence ID" value="PWN02117.1"/>
    <property type="molecule type" value="Genomic_DNA"/>
</dbReference>
<evidence type="ECO:0000313" key="5">
    <source>
        <dbReference type="Proteomes" id="UP000245507"/>
    </source>
</evidence>
<organism evidence="4 5">
    <name type="scientific">Nocardioides silvaticus</name>
    <dbReference type="NCBI Taxonomy" id="2201891"/>
    <lineage>
        <taxon>Bacteria</taxon>
        <taxon>Bacillati</taxon>
        <taxon>Actinomycetota</taxon>
        <taxon>Actinomycetes</taxon>
        <taxon>Propionibacteriales</taxon>
        <taxon>Nocardioidaceae</taxon>
        <taxon>Nocardioides</taxon>
    </lineage>
</organism>
<dbReference type="InterPro" id="IPR050425">
    <property type="entry name" value="NAD(P)_dehydrat-like"/>
</dbReference>
<keyword evidence="1" id="KW-0560">Oxidoreductase</keyword>
<proteinExistence type="inferred from homology"/>
<protein>
    <submittedName>
        <fullName evidence="4">Diaminohydroxyphosphoribosylaminopyrimidine deaminase</fullName>
    </submittedName>
</protein>
<dbReference type="PANTHER" id="PTHR10366">
    <property type="entry name" value="NAD DEPENDENT EPIMERASE/DEHYDRATASE"/>
    <property type="match status" value="1"/>
</dbReference>
<evidence type="ECO:0000256" key="1">
    <source>
        <dbReference type="ARBA" id="ARBA00023002"/>
    </source>
</evidence>
<comment type="similarity">
    <text evidence="2">Belongs to the NAD(P)-dependent epimerase/dehydratase family. Dihydroflavonol-4-reductase subfamily.</text>
</comment>
<feature type="domain" description="NAD-dependent epimerase/dehydratase" evidence="3">
    <location>
        <begin position="7"/>
        <end position="245"/>
    </location>
</feature>
<reference evidence="4 5" key="1">
    <citation type="submission" date="2018-05" db="EMBL/GenBank/DDBJ databases">
        <title>Nocardioides silvaticus genome.</title>
        <authorList>
            <person name="Li C."/>
            <person name="Wang G."/>
        </authorList>
    </citation>
    <scope>NUCLEOTIDE SEQUENCE [LARGE SCALE GENOMIC DNA]</scope>
    <source>
        <strain evidence="4 5">CCTCC AB 2018079</strain>
    </source>
</reference>
<dbReference type="OrthoDB" id="9778052at2"/>
<dbReference type="FunFam" id="3.40.50.720:FF:000336">
    <property type="entry name" value="Aldehyde reductase"/>
    <property type="match status" value="1"/>
</dbReference>
<dbReference type="SUPFAM" id="SSF51735">
    <property type="entry name" value="NAD(P)-binding Rossmann-fold domains"/>
    <property type="match status" value="1"/>
</dbReference>
<dbReference type="Proteomes" id="UP000245507">
    <property type="component" value="Unassembled WGS sequence"/>
</dbReference>
<sequence length="354" mass="38792">MDPTKPVLVTGATGYIASWIVRYLLEDGHVVRGTVRDPDKPTGLEHLHALAAEHEGRLTLHRADLLDEGAYAEAMAGCELVIHTASPFLLGKVRDPERQLVKPALEGTRNVLGSVDATPSVKRVVLTSSVVAIQGDNVDMVGRGPFTEADWNTTSSLDHQPYPYSKTVAEQAAWEICRAQDRWDLVTIHPGLVLGPALTTASKSGSMTTMKAFIDGSLAGGAPDLRFGLVDVRDVARAHLLAGFTPEAHDRYITSAGSTSMLGIGRILRKRFGHSYPFPVLKMPKPLFKLVAPVAGYTREFVEKNVGYPLEFDNSRSVRELGLTYRAMEDTIADQFQQMIDDGITHQPLGRRRR</sequence>
<dbReference type="CDD" id="cd05227">
    <property type="entry name" value="AR_SDR_e"/>
    <property type="match status" value="1"/>
</dbReference>
<keyword evidence="5" id="KW-1185">Reference proteome</keyword>
<evidence type="ECO:0000313" key="4">
    <source>
        <dbReference type="EMBL" id="PWN02117.1"/>
    </source>
</evidence>
<evidence type="ECO:0000256" key="2">
    <source>
        <dbReference type="ARBA" id="ARBA00023445"/>
    </source>
</evidence>
<name>A0A316TCT2_9ACTN</name>
<accession>A0A316TCT2</accession>
<dbReference type="GO" id="GO:0016616">
    <property type="term" value="F:oxidoreductase activity, acting on the CH-OH group of donors, NAD or NADP as acceptor"/>
    <property type="evidence" value="ECO:0007669"/>
    <property type="project" value="TreeGrafter"/>
</dbReference>
<dbReference type="InterPro" id="IPR001509">
    <property type="entry name" value="Epimerase_deHydtase"/>
</dbReference>
<dbReference type="Pfam" id="PF01370">
    <property type="entry name" value="Epimerase"/>
    <property type="match status" value="1"/>
</dbReference>
<dbReference type="Gene3D" id="3.40.50.720">
    <property type="entry name" value="NAD(P)-binding Rossmann-like Domain"/>
    <property type="match status" value="1"/>
</dbReference>
<dbReference type="InterPro" id="IPR036291">
    <property type="entry name" value="NAD(P)-bd_dom_sf"/>
</dbReference>
<comment type="caution">
    <text evidence="4">The sequence shown here is derived from an EMBL/GenBank/DDBJ whole genome shotgun (WGS) entry which is preliminary data.</text>
</comment>
<gene>
    <name evidence="4" type="ORF">DJ010_16215</name>
</gene>
<dbReference type="AlphaFoldDB" id="A0A316TCT2"/>
<dbReference type="PANTHER" id="PTHR10366:SF564">
    <property type="entry name" value="STEROL-4-ALPHA-CARBOXYLATE 3-DEHYDROGENASE, DECARBOXYLATING"/>
    <property type="match status" value="1"/>
</dbReference>